<dbReference type="KEGG" id="cmo:103499404"/>
<evidence type="ECO:0000256" key="1">
    <source>
        <dbReference type="ARBA" id="ARBA00012468"/>
    </source>
</evidence>
<protein>
    <recommendedName>
        <fullName evidence="1">glutathione gamma-glutamylcysteinyltransferase</fullName>
        <ecNumber evidence="1">2.3.2.15</ecNumber>
    </recommendedName>
</protein>
<dbReference type="InterPro" id="IPR038765">
    <property type="entry name" value="Papain-like_cys_pep_sf"/>
</dbReference>
<dbReference type="Proteomes" id="UP001652600">
    <property type="component" value="Chromosome 5"/>
</dbReference>
<keyword evidence="5" id="KW-0012">Acyltransferase</keyword>
<dbReference type="Gene3D" id="3.90.70.30">
    <property type="entry name" value="Phytochelatin synthase, N-terminal domain"/>
    <property type="match status" value="1"/>
</dbReference>
<evidence type="ECO:0000259" key="8">
    <source>
        <dbReference type="PROSITE" id="PS51443"/>
    </source>
</evidence>
<dbReference type="PANTHER" id="PTHR33447">
    <property type="entry name" value="GLUTATHIONE GAMMA-GLUTAMYLCYSTEINYLTRANSFERASE"/>
    <property type="match status" value="1"/>
</dbReference>
<dbReference type="PROSITE" id="PS51443">
    <property type="entry name" value="PCS"/>
    <property type="match status" value="1"/>
</dbReference>
<dbReference type="GO" id="GO:0016756">
    <property type="term" value="F:glutathione gamma-glutamylcysteinyltransferase activity"/>
    <property type="evidence" value="ECO:0007669"/>
    <property type="project" value="UniProtKB-EC"/>
</dbReference>
<dbReference type="GO" id="GO:0010273">
    <property type="term" value="P:detoxification of copper ion"/>
    <property type="evidence" value="ECO:0007669"/>
    <property type="project" value="TreeGrafter"/>
</dbReference>
<dbReference type="RefSeq" id="XP_008460630.1">
    <property type="nucleotide sequence ID" value="XM_008462408.2"/>
</dbReference>
<evidence type="ECO:0000256" key="7">
    <source>
        <dbReference type="SAM" id="MobiDB-lite"/>
    </source>
</evidence>
<evidence type="ECO:0000256" key="4">
    <source>
        <dbReference type="ARBA" id="ARBA00022723"/>
    </source>
</evidence>
<gene>
    <name evidence="11" type="primary">LOC103499404</name>
    <name evidence="9" type="synonym">103499404</name>
</gene>
<evidence type="ECO:0000313" key="10">
    <source>
        <dbReference type="Proteomes" id="UP001652600"/>
    </source>
</evidence>
<dbReference type="Gramene" id="MELO3C004235.2.1">
    <property type="protein sequence ID" value="MELO3C004235.2.1"/>
    <property type="gene ID" value="MELO3C004235.2"/>
</dbReference>
<evidence type="ECO:0000256" key="2">
    <source>
        <dbReference type="ARBA" id="ARBA00022539"/>
    </source>
</evidence>
<keyword evidence="4" id="KW-0479">Metal-binding</keyword>
<dbReference type="InterPro" id="IPR007719">
    <property type="entry name" value="PCS_N"/>
</dbReference>
<evidence type="ECO:0000256" key="5">
    <source>
        <dbReference type="ARBA" id="ARBA00023315"/>
    </source>
</evidence>
<feature type="domain" description="Peptidase C83" evidence="8">
    <location>
        <begin position="108"/>
        <end position="323"/>
    </location>
</feature>
<evidence type="ECO:0000313" key="11">
    <source>
        <dbReference type="RefSeq" id="XP_008460630.1"/>
    </source>
</evidence>
<reference evidence="9" key="1">
    <citation type="submission" date="2023-03" db="UniProtKB">
        <authorList>
            <consortium name="EnsemblPlants"/>
        </authorList>
    </citation>
    <scope>IDENTIFICATION</scope>
</reference>
<keyword evidence="2" id="KW-0104">Cadmium</keyword>
<accession>A0A1S3CCV8</accession>
<dbReference type="PANTHER" id="PTHR33447:SF19">
    <property type="entry name" value="GLUTATHIONE GAMMA-GLUTAMYLCYSTEINYLTRANSFERASE"/>
    <property type="match status" value="1"/>
</dbReference>
<dbReference type="InterPro" id="IPR038156">
    <property type="entry name" value="PCS_N_sf"/>
</dbReference>
<dbReference type="AlphaFoldDB" id="A0A1S3CCV8"/>
<feature type="region of interest" description="Disordered" evidence="7">
    <location>
        <begin position="69"/>
        <end position="110"/>
    </location>
</feature>
<dbReference type="GO" id="GO:0046938">
    <property type="term" value="P:phytochelatin biosynthetic process"/>
    <property type="evidence" value="ECO:0007669"/>
    <property type="project" value="InterPro"/>
</dbReference>
<dbReference type="Pfam" id="PF05023">
    <property type="entry name" value="Phytochelatin"/>
    <property type="match status" value="1"/>
</dbReference>
<dbReference type="eggNOG" id="KOG0632">
    <property type="taxonomic scope" value="Eukaryota"/>
</dbReference>
<dbReference type="InterPro" id="IPR040409">
    <property type="entry name" value="PCS-like"/>
</dbReference>
<dbReference type="OrthoDB" id="448954at2759"/>
<feature type="compositionally biased region" description="Basic and acidic residues" evidence="7">
    <location>
        <begin position="78"/>
        <end position="88"/>
    </location>
</feature>
<keyword evidence="3" id="KW-0808">Transferase</keyword>
<reference evidence="11" key="2">
    <citation type="submission" date="2025-04" db="UniProtKB">
        <authorList>
            <consortium name="RefSeq"/>
        </authorList>
    </citation>
    <scope>IDENTIFICATION</scope>
</reference>
<evidence type="ECO:0000256" key="3">
    <source>
        <dbReference type="ARBA" id="ARBA00022679"/>
    </source>
</evidence>
<dbReference type="GO" id="GO:0098849">
    <property type="term" value="P:cellular detoxification of cadmium ion"/>
    <property type="evidence" value="ECO:0007669"/>
    <property type="project" value="TreeGrafter"/>
</dbReference>
<organism evidence="10 11">
    <name type="scientific">Cucumis melo</name>
    <name type="common">Muskmelon</name>
    <dbReference type="NCBI Taxonomy" id="3656"/>
    <lineage>
        <taxon>Eukaryota</taxon>
        <taxon>Viridiplantae</taxon>
        <taxon>Streptophyta</taxon>
        <taxon>Embryophyta</taxon>
        <taxon>Tracheophyta</taxon>
        <taxon>Spermatophyta</taxon>
        <taxon>Magnoliopsida</taxon>
        <taxon>eudicotyledons</taxon>
        <taxon>Gunneridae</taxon>
        <taxon>Pentapetalae</taxon>
        <taxon>rosids</taxon>
        <taxon>fabids</taxon>
        <taxon>Cucurbitales</taxon>
        <taxon>Cucurbitaceae</taxon>
        <taxon>Benincaseae</taxon>
        <taxon>Cucumis</taxon>
    </lineage>
</organism>
<comment type="function">
    <text evidence="6">Involved in the synthesis of phytochelatins (PC) and homophytochelatins (hPC), the heavy-metal-binding peptides of plants.</text>
</comment>
<feature type="compositionally biased region" description="Pro residues" evidence="7">
    <location>
        <begin position="98"/>
        <end position="110"/>
    </location>
</feature>
<dbReference type="FunFam" id="3.90.70.30:FF:000001">
    <property type="entry name" value="Glutathione gamma-glutamylcysteinyltransferase 1"/>
    <property type="match status" value="1"/>
</dbReference>
<keyword evidence="10" id="KW-1185">Reference proteome</keyword>
<name>A0A1S3CCV8_CUCME</name>
<dbReference type="EnsemblPlants" id="MELO3C004235.2.1">
    <property type="protein sequence ID" value="MELO3C004235.2.1"/>
    <property type="gene ID" value="MELO3C004235.2"/>
</dbReference>
<dbReference type="GeneID" id="103499404"/>
<evidence type="ECO:0000256" key="6">
    <source>
        <dbReference type="ARBA" id="ARBA00053477"/>
    </source>
</evidence>
<dbReference type="EC" id="2.3.2.15" evidence="1"/>
<dbReference type="SUPFAM" id="SSF54001">
    <property type="entry name" value="Cysteine proteinases"/>
    <property type="match status" value="1"/>
</dbReference>
<dbReference type="GO" id="GO:0046872">
    <property type="term" value="F:metal ion binding"/>
    <property type="evidence" value="ECO:0007669"/>
    <property type="project" value="UniProtKB-KW"/>
</dbReference>
<proteinExistence type="predicted"/>
<dbReference type="InParanoid" id="A0A1S3CCV8"/>
<sequence>MLLRSPSTPILNPWKPYFTLILHQIPKSRPLIGVQWINMMGALSGSDLSVVGKRIPRMARSVGSCFGSWDGDNEEDRAETRVHDREQAGTDSFGGNPFSPPQSHPTPPPVTGFYRRVLPSPPAIDFTSFDGQCLLEEALGDGTMKGFCKLISCHQTQSELTYCGLTTLAIVLNALSIDPGRKWKGPWRWFDETMLDCCELLAKIKTNGITFDEAANLARCNGAKVKAIRTNESTVDDFRKHVISCSSSNDRHVIASYHREVLKQTGAGHFSPIGGYHAGKDMVLILDVARFKYPFHWVPLTLLWDAMNTLAIRLPRGYMILSK</sequence>
<evidence type="ECO:0000313" key="9">
    <source>
        <dbReference type="EnsemblPlants" id="MELO3C004235.2.1"/>
    </source>
</evidence>
<dbReference type="SMR" id="A0A1S3CCV8"/>